<dbReference type="InterPro" id="IPR002913">
    <property type="entry name" value="START_lipid-bd_dom"/>
</dbReference>
<feature type="domain" description="START" evidence="2">
    <location>
        <begin position="79"/>
        <end position="215"/>
    </location>
</feature>
<dbReference type="EMBL" id="CAJJDO010000109">
    <property type="protein sequence ID" value="CAD8195413.1"/>
    <property type="molecule type" value="Genomic_DNA"/>
</dbReference>
<feature type="region of interest" description="Disordered" evidence="1">
    <location>
        <begin position="9"/>
        <end position="36"/>
    </location>
</feature>
<protein>
    <recommendedName>
        <fullName evidence="2">START domain-containing protein</fullName>
    </recommendedName>
</protein>
<dbReference type="AlphaFoldDB" id="A0A8S1WZT4"/>
<dbReference type="GO" id="GO:0008289">
    <property type="term" value="F:lipid binding"/>
    <property type="evidence" value="ECO:0007669"/>
    <property type="project" value="InterPro"/>
</dbReference>
<keyword evidence="4" id="KW-1185">Reference proteome</keyword>
<dbReference type="Pfam" id="PF01852">
    <property type="entry name" value="START"/>
    <property type="match status" value="1"/>
</dbReference>
<feature type="compositionally biased region" description="Basic and acidic residues" evidence="1">
    <location>
        <begin position="10"/>
        <end position="20"/>
    </location>
</feature>
<gene>
    <name evidence="3" type="ORF">PPENT_87.1.T1090106</name>
</gene>
<accession>A0A8S1WZT4</accession>
<evidence type="ECO:0000259" key="2">
    <source>
        <dbReference type="Pfam" id="PF01852"/>
    </source>
</evidence>
<proteinExistence type="predicted"/>
<comment type="caution">
    <text evidence="3">The sequence shown here is derived from an EMBL/GenBank/DDBJ whole genome shotgun (WGS) entry which is preliminary data.</text>
</comment>
<dbReference type="CDD" id="cd00177">
    <property type="entry name" value="START"/>
    <property type="match status" value="1"/>
</dbReference>
<reference evidence="3" key="1">
    <citation type="submission" date="2021-01" db="EMBL/GenBank/DDBJ databases">
        <authorList>
            <consortium name="Genoscope - CEA"/>
            <person name="William W."/>
        </authorList>
    </citation>
    <scope>NUCLEOTIDE SEQUENCE</scope>
</reference>
<evidence type="ECO:0000313" key="4">
    <source>
        <dbReference type="Proteomes" id="UP000689195"/>
    </source>
</evidence>
<evidence type="ECO:0000313" key="3">
    <source>
        <dbReference type="EMBL" id="CAD8195413.1"/>
    </source>
</evidence>
<dbReference type="Proteomes" id="UP000689195">
    <property type="component" value="Unassembled WGS sequence"/>
</dbReference>
<name>A0A8S1WZT4_9CILI</name>
<organism evidence="3 4">
    <name type="scientific">Paramecium pentaurelia</name>
    <dbReference type="NCBI Taxonomy" id="43138"/>
    <lineage>
        <taxon>Eukaryota</taxon>
        <taxon>Sar</taxon>
        <taxon>Alveolata</taxon>
        <taxon>Ciliophora</taxon>
        <taxon>Intramacronucleata</taxon>
        <taxon>Oligohymenophorea</taxon>
        <taxon>Peniculida</taxon>
        <taxon>Parameciidae</taxon>
        <taxon>Paramecium</taxon>
    </lineage>
</organism>
<evidence type="ECO:0000256" key="1">
    <source>
        <dbReference type="SAM" id="MobiDB-lite"/>
    </source>
</evidence>
<sequence>MGNMNVCCNARDDLPNEHHQNKLKHKQDTEESEYEPNTEAYRKTIQSVIISKPSLTFGEQMIQDIIDLTDENKVPLTIENGWNCLIDQPSIKLYAFEWKKAEKSIVIVLRAQFQLNCTIQQYINISIDDMKMIDKKIEEFNLVEENLEHNESIRYIAHKGVGILKSRDFLYLKSQQKISEQLYIEAAKSIEDQTVYTEKKRTRGQINLAGQIVEQMNLSTILIKQFLDVDLKTNVQLTNMKNPIIKEFVKYHESLQNYVNFQQ</sequence>
<dbReference type="OrthoDB" id="290701at2759"/>